<reference evidence="1 2" key="1">
    <citation type="submission" date="2012-10" db="EMBL/GenBank/DDBJ databases">
        <title>Genome sequencing and analysis of entomopathogenic fungi Beauveria bassiana D1-5.</title>
        <authorList>
            <person name="Li Q."/>
            <person name="Wang L."/>
            <person name="Zhang Z."/>
            <person name="Wang Q."/>
            <person name="Ren J."/>
            <person name="Wang M."/>
            <person name="Xu W."/>
            <person name="Wang J."/>
            <person name="Lu Y."/>
            <person name="Du Q."/>
            <person name="Sun Z."/>
        </authorList>
    </citation>
    <scope>NUCLEOTIDE SEQUENCE [LARGE SCALE GENOMIC DNA]</scope>
    <source>
        <strain evidence="1 2">D1-5</strain>
    </source>
</reference>
<evidence type="ECO:0000313" key="1">
    <source>
        <dbReference type="EMBL" id="KGQ02381.1"/>
    </source>
</evidence>
<organism evidence="1 2">
    <name type="scientific">Beauveria bassiana D1-5</name>
    <dbReference type="NCBI Taxonomy" id="1245745"/>
    <lineage>
        <taxon>Eukaryota</taxon>
        <taxon>Fungi</taxon>
        <taxon>Dikarya</taxon>
        <taxon>Ascomycota</taxon>
        <taxon>Pezizomycotina</taxon>
        <taxon>Sordariomycetes</taxon>
        <taxon>Hypocreomycetidae</taxon>
        <taxon>Hypocreales</taxon>
        <taxon>Cordycipitaceae</taxon>
        <taxon>Beauveria</taxon>
    </lineage>
</organism>
<proteinExistence type="predicted"/>
<protein>
    <submittedName>
        <fullName evidence="1">Uncharacterized protein</fullName>
    </submittedName>
</protein>
<dbReference type="HOGENOM" id="CLU_1740171_0_0_1"/>
<comment type="caution">
    <text evidence="1">The sequence shown here is derived from an EMBL/GenBank/DDBJ whole genome shotgun (WGS) entry which is preliminary data.</text>
</comment>
<dbReference type="EMBL" id="ANFO01001594">
    <property type="protein sequence ID" value="KGQ02381.1"/>
    <property type="molecule type" value="Genomic_DNA"/>
</dbReference>
<dbReference type="Proteomes" id="UP000030106">
    <property type="component" value="Unassembled WGS sequence"/>
</dbReference>
<sequence>MRMHLNPCPAIAGKDAPLATVLIMADTGHREVPCYAGRAILIHRVRRLRKLLADVPFWALKAANLREGDTCPWQYESRSTLAENLAPALLLDGCGESLGVGRTATPICTNEIDSPEARLQEESWYWLEEHAPRCPDQMHVHLLRDEDITT</sequence>
<name>A0A0A2V3L2_BEABA</name>
<accession>A0A0A2V3L2</accession>
<gene>
    <name evidence="1" type="ORF">BBAD15_g12410</name>
</gene>
<dbReference type="AlphaFoldDB" id="A0A0A2V3L2"/>
<evidence type="ECO:0000313" key="2">
    <source>
        <dbReference type="Proteomes" id="UP000030106"/>
    </source>
</evidence>